<dbReference type="PANTHER" id="PTHR24006:SF644">
    <property type="entry name" value="UBIQUITIN CARBOXYL-TERMINAL HYDROLASE 7"/>
    <property type="match status" value="1"/>
</dbReference>
<organism evidence="3 4">
    <name type="scientific">Nosema bombycis (strain CQ1 / CVCC 102059)</name>
    <name type="common">Microsporidian parasite</name>
    <name type="synonym">Pebrine of silkworm</name>
    <dbReference type="NCBI Taxonomy" id="578461"/>
    <lineage>
        <taxon>Eukaryota</taxon>
        <taxon>Fungi</taxon>
        <taxon>Fungi incertae sedis</taxon>
        <taxon>Microsporidia</taxon>
        <taxon>Nosematidae</taxon>
        <taxon>Nosema</taxon>
    </lineage>
</organism>
<dbReference type="GO" id="GO:0005634">
    <property type="term" value="C:nucleus"/>
    <property type="evidence" value="ECO:0007669"/>
    <property type="project" value="TreeGrafter"/>
</dbReference>
<comment type="catalytic activity">
    <reaction evidence="1">
        <text>Thiol-dependent hydrolysis of ester, thioester, amide, peptide and isopeptide bonds formed by the C-terminal Gly of ubiquitin (a 76-residue protein attached to proteins as an intracellular targeting signal).</text>
        <dbReference type="EC" id="3.4.19.12"/>
    </reaction>
</comment>
<evidence type="ECO:0000256" key="1">
    <source>
        <dbReference type="RuleBase" id="RU366025"/>
    </source>
</evidence>
<keyword evidence="1 3" id="KW-0378">Hydrolase</keyword>
<proteinExistence type="inferred from homology"/>
<dbReference type="Proteomes" id="UP000016927">
    <property type="component" value="Unassembled WGS sequence"/>
</dbReference>
<dbReference type="PROSITE" id="PS00972">
    <property type="entry name" value="USP_1"/>
    <property type="match status" value="1"/>
</dbReference>
<dbReference type="Pfam" id="PF00443">
    <property type="entry name" value="UCH"/>
    <property type="match status" value="1"/>
</dbReference>
<dbReference type="HOGENOM" id="CLU_324173_0_0_1"/>
<gene>
    <name evidence="3" type="primary">UBP15</name>
    <name evidence="3" type="ORF">NBO_22g0003</name>
</gene>
<dbReference type="AlphaFoldDB" id="R0KUQ8"/>
<comment type="similarity">
    <text evidence="1">Belongs to the peptidase C19 family.</text>
</comment>
<evidence type="ECO:0000313" key="3">
    <source>
        <dbReference type="EMBL" id="EOB14601.1"/>
    </source>
</evidence>
<reference evidence="3 4" key="1">
    <citation type="journal article" date="2013" name="BMC Genomics">
        <title>Comparative genomics of parasitic silkworm microsporidia reveal an association between genome expansion and host adaptation.</title>
        <authorList>
            <person name="Pan G."/>
            <person name="Xu J."/>
            <person name="Li T."/>
            <person name="Xia Q."/>
            <person name="Liu S.L."/>
            <person name="Zhang G."/>
            <person name="Li S."/>
            <person name="Li C."/>
            <person name="Liu H."/>
            <person name="Yang L."/>
            <person name="Liu T."/>
            <person name="Zhang X."/>
            <person name="Wu Z."/>
            <person name="Fan W."/>
            <person name="Dang X."/>
            <person name="Xiang H."/>
            <person name="Tao M."/>
            <person name="Li Y."/>
            <person name="Hu J."/>
            <person name="Li Z."/>
            <person name="Lin L."/>
            <person name="Luo J."/>
            <person name="Geng L."/>
            <person name="Wang L."/>
            <person name="Long M."/>
            <person name="Wan Y."/>
            <person name="He N."/>
            <person name="Zhang Z."/>
            <person name="Lu C."/>
            <person name="Keeling P.J."/>
            <person name="Wang J."/>
            <person name="Xiang Z."/>
            <person name="Zhou Z."/>
        </authorList>
    </citation>
    <scope>NUCLEOTIDE SEQUENCE [LARGE SCALE GENOMIC DNA]</scope>
    <source>
        <strain evidence="4">CQ1 / CVCC 102059</strain>
    </source>
</reference>
<feature type="domain" description="USP" evidence="2">
    <location>
        <begin position="112"/>
        <end position="414"/>
    </location>
</feature>
<keyword evidence="1" id="KW-0645">Protease</keyword>
<dbReference type="VEuPathDB" id="MicrosporidiaDB:NBO_22g0003"/>
<protein>
    <recommendedName>
        <fullName evidence="1">Ubiquitin carboxyl-terminal hydrolase</fullName>
        <ecNumber evidence="1">3.4.19.12</ecNumber>
    </recommendedName>
</protein>
<sequence length="891" mass="104565">MNFSWKTSCPSKNELSNSKPFTAQGNEWKILISNKYDKIYLSLEYLGTSYFDIFTEYVITVNDKRTVRGNFQFSQMYKDFGFYVDKVDEYNISLSISVLSGHYDSREVTGYVGLRNLGATCYINSFLQTIFNIKKFRADILNCEPVDKILVLQKLFYKMQIEEDPLDTTDFVLSHVWDDNIHLHQDIHEFSKVFFDTIEKESKKKEIIEDLIQGRVTNYIKASCGCTRKIKENFQDIQVEIRDFFNQKMASNLEESFRKYTKPEILNETNKYRCDEHGLVDAEKGVLFSKLPPVLFILLKRFNMDFETGEGYKINDYFEFPDVVDMKPYCDEEDEDTTKDTIYTLYSIVVHKGGHDEGHFYVYICINNQWFKFNDTIVSKVSKEEAMFMNFGGKHPYKKHTKEYSAYYLVYLNKKEIPDLLYREIPIPENVMSAILKKDEKIPVKIIAQDDIRMYNGPGFHNLHTFDYSLTNYKEVCLIDGDDLRVFKNKIEAILNTKCKVYVFKIEDKDEKCSSSELIPFYSGVVDLESNYFVYKSYGDINFNQSKLLFVKIFKDDVWCDNTVPTNLTLLFPIHLSGTLGDNIHSLIEKTGKYNPGIYLESNLRKLDLDFNLSNLKHGDILIVVDQDKDLQFIDFMTELTNRMCINVTCRDNSFTMFIPREIEAEDIEKTIQNYLSDDSIVIVDNIEEEEQFKTANEESILEKNGKNLNSRTLDRNSLAIGFDSDRKLIYLGQSFTHIDYNKIIHVHPFVVFENGTVEDLIKKILVSPFKCFSSLQQYNLQDIRIVDAINGMLYLKSYTLSNKFTSQGMNVIQAFPDKRYIKGAYYIGLYKIIGYPFFIFTDSETIYEFREEFKIFQKLVKFDGNEYRELYNEDRMSMFGDETYLLIETR</sequence>
<dbReference type="GO" id="GO:0016579">
    <property type="term" value="P:protein deubiquitination"/>
    <property type="evidence" value="ECO:0007669"/>
    <property type="project" value="InterPro"/>
</dbReference>
<dbReference type="SUPFAM" id="SSF54001">
    <property type="entry name" value="Cysteine proteinases"/>
    <property type="match status" value="1"/>
</dbReference>
<evidence type="ECO:0000259" key="2">
    <source>
        <dbReference type="PROSITE" id="PS50235"/>
    </source>
</evidence>
<dbReference type="InterPro" id="IPR001394">
    <property type="entry name" value="Peptidase_C19_UCH"/>
</dbReference>
<dbReference type="InterPro" id="IPR018200">
    <property type="entry name" value="USP_CS"/>
</dbReference>
<dbReference type="OrthoDB" id="289038at2759"/>
<evidence type="ECO:0000313" key="4">
    <source>
        <dbReference type="Proteomes" id="UP000016927"/>
    </source>
</evidence>
<dbReference type="EC" id="3.4.19.12" evidence="1"/>
<dbReference type="STRING" id="578461.R0KUQ8"/>
<dbReference type="InterPro" id="IPR038765">
    <property type="entry name" value="Papain-like_cys_pep_sf"/>
</dbReference>
<dbReference type="PANTHER" id="PTHR24006">
    <property type="entry name" value="UBIQUITIN CARBOXYL-TERMINAL HYDROLASE"/>
    <property type="match status" value="1"/>
</dbReference>
<accession>R0KUQ8</accession>
<dbReference type="InterPro" id="IPR050164">
    <property type="entry name" value="Peptidase_C19"/>
</dbReference>
<dbReference type="Gene3D" id="3.90.70.10">
    <property type="entry name" value="Cysteine proteinases"/>
    <property type="match status" value="1"/>
</dbReference>
<dbReference type="InterPro" id="IPR028889">
    <property type="entry name" value="USP"/>
</dbReference>
<dbReference type="GO" id="GO:0004843">
    <property type="term" value="F:cysteine-type deubiquitinase activity"/>
    <property type="evidence" value="ECO:0007669"/>
    <property type="project" value="UniProtKB-UniRule"/>
</dbReference>
<dbReference type="EMBL" id="KB908930">
    <property type="protein sequence ID" value="EOB14601.1"/>
    <property type="molecule type" value="Genomic_DNA"/>
</dbReference>
<keyword evidence="1" id="KW-0788">Thiol protease</keyword>
<dbReference type="PROSITE" id="PS00973">
    <property type="entry name" value="USP_2"/>
    <property type="match status" value="1"/>
</dbReference>
<dbReference type="GO" id="GO:0006508">
    <property type="term" value="P:proteolysis"/>
    <property type="evidence" value="ECO:0007669"/>
    <property type="project" value="UniProtKB-KW"/>
</dbReference>
<dbReference type="GO" id="GO:0005829">
    <property type="term" value="C:cytosol"/>
    <property type="evidence" value="ECO:0007669"/>
    <property type="project" value="TreeGrafter"/>
</dbReference>
<keyword evidence="4" id="KW-1185">Reference proteome</keyword>
<dbReference type="GO" id="GO:0031647">
    <property type="term" value="P:regulation of protein stability"/>
    <property type="evidence" value="ECO:0007669"/>
    <property type="project" value="TreeGrafter"/>
</dbReference>
<dbReference type="OMA" id="MHTAESS"/>
<dbReference type="PROSITE" id="PS50235">
    <property type="entry name" value="USP_3"/>
    <property type="match status" value="1"/>
</dbReference>
<name>R0KUQ8_NOSB1</name>
<keyword evidence="1" id="KW-0833">Ubl conjugation pathway</keyword>